<organism evidence="1 2">
    <name type="scientific">Paractinoplanes ovalisporus</name>
    <dbReference type="NCBI Taxonomy" id="2810368"/>
    <lineage>
        <taxon>Bacteria</taxon>
        <taxon>Bacillati</taxon>
        <taxon>Actinomycetota</taxon>
        <taxon>Actinomycetes</taxon>
        <taxon>Micromonosporales</taxon>
        <taxon>Micromonosporaceae</taxon>
        <taxon>Paractinoplanes</taxon>
    </lineage>
</organism>
<comment type="caution">
    <text evidence="1">The sequence shown here is derived from an EMBL/GenBank/DDBJ whole genome shotgun (WGS) entry which is preliminary data.</text>
</comment>
<proteinExistence type="predicted"/>
<dbReference type="EMBL" id="JAENHP010000023">
    <property type="protein sequence ID" value="MBM2622087.1"/>
    <property type="molecule type" value="Genomic_DNA"/>
</dbReference>
<dbReference type="InterPro" id="IPR029058">
    <property type="entry name" value="AB_hydrolase_fold"/>
</dbReference>
<name>A0ABS2AQE4_9ACTN</name>
<gene>
    <name evidence="1" type="ORF">JIG36_41950</name>
</gene>
<accession>A0ABS2AQE4</accession>
<dbReference type="Proteomes" id="UP000632138">
    <property type="component" value="Unassembled WGS sequence"/>
</dbReference>
<dbReference type="Gene3D" id="3.40.50.1820">
    <property type="entry name" value="alpha/beta hydrolase"/>
    <property type="match status" value="1"/>
</dbReference>
<sequence>MTAVKQVLDDIDGPAVLVGLSYGGVVVAESGTDPRVAGLVYIAAFAPGKDESVNVLIAAPPPGAPVPARSPSPLGAPGFDVGAVPNRISHPPWGPRSPPSVTGNGDLHGRCRCALWTTQECGQKWEGLAWSLGLGRPCRLCSGARADRRRAGGRLDRAGLVQGRGVAVAGPRAHSTVTVAVRRWRPGSSGTEASAAA</sequence>
<evidence type="ECO:0000313" key="1">
    <source>
        <dbReference type="EMBL" id="MBM2622087.1"/>
    </source>
</evidence>
<protein>
    <recommendedName>
        <fullName evidence="3">AB hydrolase-1 domain-containing protein</fullName>
    </recommendedName>
</protein>
<evidence type="ECO:0008006" key="3">
    <source>
        <dbReference type="Google" id="ProtNLM"/>
    </source>
</evidence>
<dbReference type="SUPFAM" id="SSF53474">
    <property type="entry name" value="alpha/beta-Hydrolases"/>
    <property type="match status" value="1"/>
</dbReference>
<evidence type="ECO:0000313" key="2">
    <source>
        <dbReference type="Proteomes" id="UP000632138"/>
    </source>
</evidence>
<keyword evidence="2" id="KW-1185">Reference proteome</keyword>
<reference evidence="1 2" key="1">
    <citation type="submission" date="2021-01" db="EMBL/GenBank/DDBJ databases">
        <title>Actinoplanes sp. nov. LDG1-06 isolated from lichen.</title>
        <authorList>
            <person name="Saeng-In P."/>
            <person name="Phongsopitanun W."/>
            <person name="Kanchanasin P."/>
            <person name="Yuki M."/>
            <person name="Kudo T."/>
            <person name="Ohkuma M."/>
            <person name="Tanasupawat S."/>
        </authorList>
    </citation>
    <scope>NUCLEOTIDE SEQUENCE [LARGE SCALE GENOMIC DNA]</scope>
    <source>
        <strain evidence="1 2">LDG1-06</strain>
    </source>
</reference>